<dbReference type="Gene3D" id="3.40.50.300">
    <property type="entry name" value="P-loop containing nucleotide triphosphate hydrolases"/>
    <property type="match status" value="1"/>
</dbReference>
<dbReference type="InterPro" id="IPR027417">
    <property type="entry name" value="P-loop_NTPase"/>
</dbReference>
<dbReference type="GO" id="GO:0043565">
    <property type="term" value="F:sequence-specific DNA binding"/>
    <property type="evidence" value="ECO:0007669"/>
    <property type="project" value="InterPro"/>
</dbReference>
<name>W6M4Q2_9GAMM</name>
<proteinExistence type="predicted"/>
<dbReference type="SUPFAM" id="SSF52172">
    <property type="entry name" value="CheY-like"/>
    <property type="match status" value="1"/>
</dbReference>
<dbReference type="Pfam" id="PF02954">
    <property type="entry name" value="HTH_8"/>
    <property type="match status" value="1"/>
</dbReference>
<evidence type="ECO:0000259" key="7">
    <source>
        <dbReference type="PROSITE" id="PS50110"/>
    </source>
</evidence>
<evidence type="ECO:0000256" key="4">
    <source>
        <dbReference type="ARBA" id="ARBA00023163"/>
    </source>
</evidence>
<dbReference type="AlphaFoldDB" id="W6M4Q2"/>
<dbReference type="CDD" id="cd00009">
    <property type="entry name" value="AAA"/>
    <property type="match status" value="1"/>
</dbReference>
<organism evidence="8 9">
    <name type="scientific">Candidatus Competibacter denitrificans Run_A_D11</name>
    <dbReference type="NCBI Taxonomy" id="1400863"/>
    <lineage>
        <taxon>Bacteria</taxon>
        <taxon>Pseudomonadati</taxon>
        <taxon>Pseudomonadota</taxon>
        <taxon>Gammaproteobacteria</taxon>
        <taxon>Candidatus Competibacteraceae</taxon>
        <taxon>Candidatus Competibacter</taxon>
    </lineage>
</organism>
<dbReference type="Gene3D" id="3.40.50.2300">
    <property type="match status" value="1"/>
</dbReference>
<comment type="caution">
    <text evidence="8">The sequence shown here is derived from an EMBL/GenBank/DDBJ whole genome shotgun (WGS) entry which is preliminary data.</text>
</comment>
<dbReference type="GO" id="GO:0000160">
    <property type="term" value="P:phosphorelay signal transduction system"/>
    <property type="evidence" value="ECO:0007669"/>
    <property type="project" value="InterPro"/>
</dbReference>
<protein>
    <submittedName>
        <fullName evidence="8">Type 4 fimbriae expression regulatory protein</fullName>
    </submittedName>
</protein>
<dbReference type="InterPro" id="IPR009057">
    <property type="entry name" value="Homeodomain-like_sf"/>
</dbReference>
<dbReference type="Gene3D" id="1.10.10.60">
    <property type="entry name" value="Homeodomain-like"/>
    <property type="match status" value="1"/>
</dbReference>
<dbReference type="InterPro" id="IPR002197">
    <property type="entry name" value="HTH_Fis"/>
</dbReference>
<keyword evidence="3" id="KW-0805">Transcription regulation</keyword>
<dbReference type="GO" id="GO:0005524">
    <property type="term" value="F:ATP binding"/>
    <property type="evidence" value="ECO:0007669"/>
    <property type="project" value="UniProtKB-KW"/>
</dbReference>
<evidence type="ECO:0000256" key="1">
    <source>
        <dbReference type="ARBA" id="ARBA00022741"/>
    </source>
</evidence>
<evidence type="ECO:0000259" key="6">
    <source>
        <dbReference type="PROSITE" id="PS50045"/>
    </source>
</evidence>
<dbReference type="PROSITE" id="PS00688">
    <property type="entry name" value="SIGMA54_INTERACT_3"/>
    <property type="match status" value="1"/>
</dbReference>
<feature type="modified residue" description="4-aspartylphosphate" evidence="5">
    <location>
        <position position="54"/>
    </location>
</feature>
<dbReference type="PANTHER" id="PTHR32071">
    <property type="entry name" value="TRANSCRIPTIONAL REGULATORY PROTEIN"/>
    <property type="match status" value="1"/>
</dbReference>
<keyword evidence="2" id="KW-0067">ATP-binding</keyword>
<dbReference type="FunFam" id="3.40.50.300:FF:000006">
    <property type="entry name" value="DNA-binding transcriptional regulator NtrC"/>
    <property type="match status" value="1"/>
</dbReference>
<dbReference type="PROSITE" id="PS50045">
    <property type="entry name" value="SIGMA54_INTERACT_4"/>
    <property type="match status" value="1"/>
</dbReference>
<dbReference type="InterPro" id="IPR025944">
    <property type="entry name" value="Sigma_54_int_dom_CS"/>
</dbReference>
<dbReference type="Proteomes" id="UP000035760">
    <property type="component" value="Unassembled WGS sequence"/>
</dbReference>
<accession>W6M4Q2</accession>
<dbReference type="PANTHER" id="PTHR32071:SF100">
    <property type="entry name" value="RESPONSE REGULATOR PROTEIN PILR"/>
    <property type="match status" value="1"/>
</dbReference>
<reference evidence="8" key="2">
    <citation type="submission" date="2014-03" db="EMBL/GenBank/DDBJ databases">
        <title>Candidatus Competibacter-lineage genomes retrieved from metagenomes reveal functional metabolic diversity.</title>
        <authorList>
            <person name="McIlroy S.J."/>
            <person name="Albertsen M."/>
            <person name="Andresen E.K."/>
            <person name="Saunders A.M."/>
            <person name="Kristiansen R."/>
            <person name="Stokholm-Bjerregaard M."/>
            <person name="Nielsen K.L."/>
            <person name="Nielsen P.H."/>
        </authorList>
    </citation>
    <scope>NUCLEOTIDE SEQUENCE</scope>
    <source>
        <strain evidence="8">Run_A_D11</strain>
    </source>
</reference>
<feature type="domain" description="Response regulatory" evidence="7">
    <location>
        <begin position="5"/>
        <end position="119"/>
    </location>
</feature>
<feature type="domain" description="Sigma-54 factor interaction" evidence="6">
    <location>
        <begin position="147"/>
        <end position="376"/>
    </location>
</feature>
<reference evidence="8" key="1">
    <citation type="submission" date="2013-07" db="EMBL/GenBank/DDBJ databases">
        <authorList>
            <person name="McIlroy S."/>
        </authorList>
    </citation>
    <scope>NUCLEOTIDE SEQUENCE [LARGE SCALE GENOMIC DNA]</scope>
    <source>
        <strain evidence="8">Run_A_D11</strain>
    </source>
</reference>
<keyword evidence="1" id="KW-0547">Nucleotide-binding</keyword>
<dbReference type="RefSeq" id="WP_048669861.1">
    <property type="nucleotide sequence ID" value="NZ_CBTJ020000001.1"/>
</dbReference>
<keyword evidence="4" id="KW-0804">Transcription</keyword>
<dbReference type="InterPro" id="IPR011006">
    <property type="entry name" value="CheY-like_superfamily"/>
</dbReference>
<gene>
    <name evidence="8" type="primary">pilR</name>
    <name evidence="8" type="ORF">BN873_10056</name>
</gene>
<evidence type="ECO:0000256" key="5">
    <source>
        <dbReference type="PROSITE-ProRule" id="PRU00169"/>
    </source>
</evidence>
<dbReference type="SUPFAM" id="SSF52540">
    <property type="entry name" value="P-loop containing nucleoside triphosphate hydrolases"/>
    <property type="match status" value="1"/>
</dbReference>
<dbReference type="Gene3D" id="1.10.8.60">
    <property type="match status" value="1"/>
</dbReference>
<dbReference type="GO" id="GO:0006355">
    <property type="term" value="P:regulation of DNA-templated transcription"/>
    <property type="evidence" value="ECO:0007669"/>
    <property type="project" value="InterPro"/>
</dbReference>
<dbReference type="SUPFAM" id="SSF46689">
    <property type="entry name" value="Homeodomain-like"/>
    <property type="match status" value="1"/>
</dbReference>
<dbReference type="InterPro" id="IPR001789">
    <property type="entry name" value="Sig_transdc_resp-reg_receiver"/>
</dbReference>
<sequence length="490" mass="53353">MDDRNALIVDDEADIRELIELTLAPLGVTCFLAETLDEARALLKRQPLSFCITDLHLPDGNGLELVAHIQKHHAALPVAVITAHGNVESAVEALKLGAFDFISKPFELSTLRDIVATALRLNRGSETRAGENRPSDSRSGDLRQPVLLGHSVAMQDVRALIAKLARSQAPILITGESGTGKEVAARLVHLSGPRADKPFVPVNCGAIPEQLMESELFGYKKGSFTGATQDKSGLFQVARGGTLFLDEVAELPMHMQVKLLRAIQERAVRPVGAPSEIAIDVRILSATHKNLAALVRNGAFRQDLFYRLNVIELQMPSLREHPEDIPELVAATFERLSQQPGAPKLGVTPSALEALQRHTFPGNIRELENILERAFTLCENGVIQPEDLLLPAPTSALSSPVVRAAPPSIDHPPPRAEPAKPVMPLRHADEAKTQPMTPVVSDLEGYLEGLERAAILRALEATRYNKTAAAEKLGISFRALRYRLKKLGLE</sequence>
<dbReference type="OrthoDB" id="9804019at2"/>
<evidence type="ECO:0000256" key="2">
    <source>
        <dbReference type="ARBA" id="ARBA00022840"/>
    </source>
</evidence>
<dbReference type="Pfam" id="PF00158">
    <property type="entry name" value="Sigma54_activat"/>
    <property type="match status" value="1"/>
</dbReference>
<dbReference type="EMBL" id="CBTJ020000001">
    <property type="protein sequence ID" value="CDI00800.1"/>
    <property type="molecule type" value="Genomic_DNA"/>
</dbReference>
<dbReference type="PRINTS" id="PR01590">
    <property type="entry name" value="HTHFIS"/>
</dbReference>
<dbReference type="SMART" id="SM00448">
    <property type="entry name" value="REC"/>
    <property type="match status" value="1"/>
</dbReference>
<keyword evidence="5" id="KW-0597">Phosphoprotein</keyword>
<evidence type="ECO:0000313" key="9">
    <source>
        <dbReference type="Proteomes" id="UP000035760"/>
    </source>
</evidence>
<keyword evidence="9" id="KW-1185">Reference proteome</keyword>
<dbReference type="InterPro" id="IPR003593">
    <property type="entry name" value="AAA+_ATPase"/>
</dbReference>
<dbReference type="InterPro" id="IPR058031">
    <property type="entry name" value="AAA_lid_NorR"/>
</dbReference>
<evidence type="ECO:0000313" key="8">
    <source>
        <dbReference type="EMBL" id="CDI00800.1"/>
    </source>
</evidence>
<dbReference type="InterPro" id="IPR002078">
    <property type="entry name" value="Sigma_54_int"/>
</dbReference>
<evidence type="ECO:0000256" key="3">
    <source>
        <dbReference type="ARBA" id="ARBA00023015"/>
    </source>
</evidence>
<dbReference type="PROSITE" id="PS50110">
    <property type="entry name" value="RESPONSE_REGULATORY"/>
    <property type="match status" value="1"/>
</dbReference>
<dbReference type="STRING" id="1400863.BN873_10056"/>
<dbReference type="Pfam" id="PF00072">
    <property type="entry name" value="Response_reg"/>
    <property type="match status" value="1"/>
</dbReference>
<dbReference type="Pfam" id="PF25601">
    <property type="entry name" value="AAA_lid_14"/>
    <property type="match status" value="1"/>
</dbReference>
<dbReference type="SMART" id="SM00382">
    <property type="entry name" value="AAA"/>
    <property type="match status" value="1"/>
</dbReference>